<sequence>MVVQSLDPPAALIAGSHLGTSAVHDGGHEAAEAHRLQAGKLMWFEARPPVVRRASGLDADPRRGLQIALPRGPAQQAPQDDSLPALAAQGRRSAPHRPTQPVAVPLVLNVRDELARAVGPVGAPPLRIPLQISFGDCVNGLVAEIAHEVAADYGRLAFALICTPLTAFHLTQDLRDVSLSHALKAVSFGREPLLGAVRSFVPDGLGTAFCLPLVICVERALELPLPLPLDAEAHLPPSATGPPEQLVALAWGVCRGAHDAALSGYCGAGDCARSALGCFLSPQQTVTPAR</sequence>
<proteinExistence type="predicted"/>
<evidence type="ECO:0000313" key="2">
    <source>
        <dbReference type="Proteomes" id="UP000198804"/>
    </source>
</evidence>
<name>A0A1I4MCD3_9HYPH</name>
<protein>
    <submittedName>
        <fullName evidence="1">Uncharacterized protein</fullName>
    </submittedName>
</protein>
<organism evidence="1 2">
    <name type="scientific">Methylorubrum salsuginis</name>
    <dbReference type="NCBI Taxonomy" id="414703"/>
    <lineage>
        <taxon>Bacteria</taxon>
        <taxon>Pseudomonadati</taxon>
        <taxon>Pseudomonadota</taxon>
        <taxon>Alphaproteobacteria</taxon>
        <taxon>Hyphomicrobiales</taxon>
        <taxon>Methylobacteriaceae</taxon>
        <taxon>Methylorubrum</taxon>
    </lineage>
</organism>
<reference evidence="2" key="1">
    <citation type="submission" date="2016-10" db="EMBL/GenBank/DDBJ databases">
        <authorList>
            <person name="Varghese N."/>
            <person name="Submissions S."/>
        </authorList>
    </citation>
    <scope>NUCLEOTIDE SEQUENCE [LARGE SCALE GENOMIC DNA]</scope>
    <source>
        <strain evidence="2">CGMCC 1.6474</strain>
    </source>
</reference>
<dbReference type="AlphaFoldDB" id="A0A1I4MCD3"/>
<gene>
    <name evidence="1" type="ORF">SAMN04488125_1373</name>
</gene>
<dbReference type="Proteomes" id="UP000198804">
    <property type="component" value="Unassembled WGS sequence"/>
</dbReference>
<accession>A0A1I4MCD3</accession>
<dbReference type="EMBL" id="FOSV01000037">
    <property type="protein sequence ID" value="SFM00899.1"/>
    <property type="molecule type" value="Genomic_DNA"/>
</dbReference>
<evidence type="ECO:0000313" key="1">
    <source>
        <dbReference type="EMBL" id="SFM00899.1"/>
    </source>
</evidence>
<keyword evidence="2" id="KW-1185">Reference proteome</keyword>